<accession>A0ABR3P9S9</accession>
<dbReference type="Gene3D" id="3.40.50.620">
    <property type="entry name" value="HUPs"/>
    <property type="match status" value="1"/>
</dbReference>
<evidence type="ECO:0000313" key="1">
    <source>
        <dbReference type="EMBL" id="KAL1302836.1"/>
    </source>
</evidence>
<gene>
    <name evidence="1" type="ORF">AAFC00_003169</name>
</gene>
<protein>
    <recommendedName>
        <fullName evidence="3">Nicotinamide-nucleotide adenylyltransferase</fullName>
    </recommendedName>
</protein>
<reference evidence="1 2" key="1">
    <citation type="submission" date="2024-07" db="EMBL/GenBank/DDBJ databases">
        <title>Draft sequence of the Neodothiora populina.</title>
        <authorList>
            <person name="Drown D.D."/>
            <person name="Schuette U.S."/>
            <person name="Buechlein A.B."/>
            <person name="Rusch D.R."/>
            <person name="Winton L.W."/>
            <person name="Adams G.A."/>
        </authorList>
    </citation>
    <scope>NUCLEOTIDE SEQUENCE [LARGE SCALE GENOMIC DNA]</scope>
    <source>
        <strain evidence="1 2">CPC 39397</strain>
    </source>
</reference>
<name>A0ABR3P9S9_9PEZI</name>
<dbReference type="PANTHER" id="PTHR31285:SF0">
    <property type="entry name" value="NICOTINAMIDE MONONUCLEOTIDE ADENYLYLTRANSFERASE"/>
    <property type="match status" value="1"/>
</dbReference>
<dbReference type="RefSeq" id="XP_069199112.1">
    <property type="nucleotide sequence ID" value="XM_069342609.1"/>
</dbReference>
<dbReference type="PANTHER" id="PTHR31285">
    <property type="entry name" value="NICOTINAMIDE MONONUCLEOTIDE ADENYLYLTRANSFERASE"/>
    <property type="match status" value="1"/>
</dbReference>
<dbReference type="SUPFAM" id="SSF52374">
    <property type="entry name" value="Nucleotidylyl transferase"/>
    <property type="match status" value="1"/>
</dbReference>
<sequence>MHVPRSNMRALLPQLSASLSSFQSSSSALRVVKSISASSSSSVGNESDHQSPKTLIILDSSFNPPSKAHLALARSALDESFTKSLTSPIRFMLLFSTHNADKAPSAASFPQRLALMTLFAMDLLQDLQTKTSSSTTTSTTIPTIDIALTNAPYYTDKSAAITKEGENVNGAQATHVHLMGFDTITRFFAAKYYPEYHPPLSALSPFFEAGHRLRVTLRPSDEFGTVEEQRAFIARLADGEMEVDGGKREWAKQIDITEAPEGAGVSSTKVRKAAKAGDWDEVNQLCTDSVAEAVREEAVYAEDARGSKMA</sequence>
<dbReference type="Proteomes" id="UP001562354">
    <property type="component" value="Unassembled WGS sequence"/>
</dbReference>
<proteinExistence type="predicted"/>
<organism evidence="1 2">
    <name type="scientific">Neodothiora populina</name>
    <dbReference type="NCBI Taxonomy" id="2781224"/>
    <lineage>
        <taxon>Eukaryota</taxon>
        <taxon>Fungi</taxon>
        <taxon>Dikarya</taxon>
        <taxon>Ascomycota</taxon>
        <taxon>Pezizomycotina</taxon>
        <taxon>Dothideomycetes</taxon>
        <taxon>Dothideomycetidae</taxon>
        <taxon>Dothideales</taxon>
        <taxon>Dothioraceae</taxon>
        <taxon>Neodothiora</taxon>
    </lineage>
</organism>
<evidence type="ECO:0000313" key="2">
    <source>
        <dbReference type="Proteomes" id="UP001562354"/>
    </source>
</evidence>
<comment type="caution">
    <text evidence="1">The sequence shown here is derived from an EMBL/GenBank/DDBJ whole genome shotgun (WGS) entry which is preliminary data.</text>
</comment>
<dbReference type="EMBL" id="JBFMKM010000012">
    <property type="protein sequence ID" value="KAL1302836.1"/>
    <property type="molecule type" value="Genomic_DNA"/>
</dbReference>
<dbReference type="InterPro" id="IPR014729">
    <property type="entry name" value="Rossmann-like_a/b/a_fold"/>
</dbReference>
<keyword evidence="2" id="KW-1185">Reference proteome</keyword>
<evidence type="ECO:0008006" key="3">
    <source>
        <dbReference type="Google" id="ProtNLM"/>
    </source>
</evidence>
<dbReference type="GeneID" id="95976871"/>